<accession>A0A943DA00</accession>
<dbReference type="EMBL" id="JAGZGG010000007">
    <property type="protein sequence ID" value="MBS5331823.1"/>
    <property type="molecule type" value="Genomic_DNA"/>
</dbReference>
<keyword evidence="2" id="KW-0472">Membrane</keyword>
<name>A0A943DA00_9FIRM</name>
<keyword evidence="2" id="KW-0812">Transmembrane</keyword>
<feature type="transmembrane region" description="Helical" evidence="2">
    <location>
        <begin position="322"/>
        <end position="343"/>
    </location>
</feature>
<organism evidence="4 5">
    <name type="scientific">Subdoligranulum variabile</name>
    <dbReference type="NCBI Taxonomy" id="214851"/>
    <lineage>
        <taxon>Bacteria</taxon>
        <taxon>Bacillati</taxon>
        <taxon>Bacillota</taxon>
        <taxon>Clostridia</taxon>
        <taxon>Eubacteriales</taxon>
        <taxon>Oscillospiraceae</taxon>
        <taxon>Subdoligranulum</taxon>
    </lineage>
</organism>
<evidence type="ECO:0000313" key="4">
    <source>
        <dbReference type="EMBL" id="MBS5331823.1"/>
    </source>
</evidence>
<dbReference type="Gene3D" id="3.10.620.30">
    <property type="match status" value="1"/>
</dbReference>
<dbReference type="AlphaFoldDB" id="A0A943DA00"/>
<dbReference type="SUPFAM" id="SSF54001">
    <property type="entry name" value="Cysteine proteinases"/>
    <property type="match status" value="1"/>
</dbReference>
<comment type="caution">
    <text evidence="4">The sequence shown here is derived from an EMBL/GenBank/DDBJ whole genome shotgun (WGS) entry which is preliminary data.</text>
</comment>
<dbReference type="SMART" id="SM00460">
    <property type="entry name" value="TGc"/>
    <property type="match status" value="1"/>
</dbReference>
<dbReference type="PANTHER" id="PTHR42736:SF1">
    <property type="entry name" value="PROTEIN-GLUTAMINE GAMMA-GLUTAMYLTRANSFERASE"/>
    <property type="match status" value="1"/>
</dbReference>
<dbReference type="InterPro" id="IPR038765">
    <property type="entry name" value="Papain-like_cys_pep_sf"/>
</dbReference>
<dbReference type="PANTHER" id="PTHR42736">
    <property type="entry name" value="PROTEIN-GLUTAMINE GAMMA-GLUTAMYLTRANSFERASE"/>
    <property type="match status" value="1"/>
</dbReference>
<feature type="transmembrane region" description="Helical" evidence="2">
    <location>
        <begin position="26"/>
        <end position="42"/>
    </location>
</feature>
<feature type="transmembrane region" description="Helical" evidence="2">
    <location>
        <begin position="426"/>
        <end position="443"/>
    </location>
</feature>
<evidence type="ECO:0000256" key="1">
    <source>
        <dbReference type="SAM" id="MobiDB-lite"/>
    </source>
</evidence>
<dbReference type="Pfam" id="PF01841">
    <property type="entry name" value="Transglut_core"/>
    <property type="match status" value="1"/>
</dbReference>
<feature type="transmembrane region" description="Helical" evidence="2">
    <location>
        <begin position="498"/>
        <end position="519"/>
    </location>
</feature>
<keyword evidence="2" id="KW-1133">Transmembrane helix</keyword>
<dbReference type="InterPro" id="IPR002931">
    <property type="entry name" value="Transglutaminase-like"/>
</dbReference>
<dbReference type="Proteomes" id="UP000759273">
    <property type="component" value="Unassembled WGS sequence"/>
</dbReference>
<feature type="transmembrane region" description="Helical" evidence="2">
    <location>
        <begin position="298"/>
        <end position="316"/>
    </location>
</feature>
<dbReference type="InterPro" id="IPR052901">
    <property type="entry name" value="Bact_TGase-like"/>
</dbReference>
<proteinExistence type="predicted"/>
<evidence type="ECO:0000313" key="5">
    <source>
        <dbReference type="Proteomes" id="UP000759273"/>
    </source>
</evidence>
<feature type="transmembrane region" description="Helical" evidence="2">
    <location>
        <begin position="449"/>
        <end position="469"/>
    </location>
</feature>
<feature type="transmembrane region" description="Helical" evidence="2">
    <location>
        <begin position="350"/>
        <end position="367"/>
    </location>
</feature>
<feature type="domain" description="Transglutaminase-like" evidence="3">
    <location>
        <begin position="797"/>
        <end position="872"/>
    </location>
</feature>
<protein>
    <submittedName>
        <fullName evidence="4">DUF58 domain-containing protein</fullName>
    </submittedName>
</protein>
<sequence>MAGKVGCGLLLAVLFCAAAVSRAPFVVFLLALAVVFTAFLWWDARTLRRQVTAALQLPAKPVRPGEAFAVTVHLQNAGRRTVPELRAVLRAEDAESGTAIELPCAAMLAPGGRADLRVTLRAAKSGLWRFKLQKLTVRDHLGLFAADCPPDGQTWELCVLPPAEGEADGAGNTPQNRAEQESRAGQDIADGVYDLRPYRVGDPLKQIHWKLTAKVDELTVREPLGTTYRADPAGTLLAEDGGTPPPVLHFGRAAVTRLRTLTRRKAADPDTGLEFVDRVLLPQQGAAARPVLRGCVDFSILLLLTLGLLAAVNSAFSLALPAWIWPGAAALCALWLALCYAPLPAAAKRGAVLALAVGYLVLLFLVQRDFLRGMEAFANAVKLCLNTRFNADFAVGEAGVCGLFVLLALVPITAFFAAVTVWRSDALLLDLVLLPAVVLVLLAGAGGGAVGWLLLLLGCVGAWAAARSVRRRRLWGKKDSTVYTANVENFLTTQKTTAAGMMLVCAVLFLPALALRPVLALPLDALQPVTERARAAALGAAIEWLPKISGGALNFHVSAAAGGVEDGSLTQSDGLALQGLEDLLVTTDEKPTETVYLRGFIGAEYDGHSWQPADAEQFDNAAASWKTDGDSRLAIANLPFLRAAYDGAAPQQMTVQRLHAGDAYTFAPYNAYFNDYYRLDGDGAAAGQTAQDDTFYYFPRGEAKTLLTARADADPSVLDRLESAYAAYAESRYLATPDGADYGTLQEFCDAAEKERKLTGDADAIRTFVRSYLNEHCTYTSDPPQPADGADPVLYFLNESHAGSSTQFASAAVVLCRMLGLPARYVVGYAAPQSLFAESNGGWQAVLQDDNAHAWAEVYLAGQGWTPLETTPGMVSELTEDQLAANANAVPTADDAETPLPAATPAPEADPTAPQARAFWWLLPLAALAVWGIARARRTPADTVRAEFRALYKKMCRCGLSEGVSSDQEEFKQFLWEHTKAAAPQDVETLLALVQTAQFAPGPVSAQTAQQVRGLCRILRKNLHR</sequence>
<feature type="transmembrane region" description="Helical" evidence="2">
    <location>
        <begin position="393"/>
        <end position="419"/>
    </location>
</feature>
<gene>
    <name evidence="4" type="ORF">KHY36_04745</name>
</gene>
<evidence type="ECO:0000259" key="3">
    <source>
        <dbReference type="SMART" id="SM00460"/>
    </source>
</evidence>
<reference evidence="4" key="1">
    <citation type="submission" date="2021-02" db="EMBL/GenBank/DDBJ databases">
        <title>Infant gut strain persistence is associated with maternal origin, phylogeny, and functional potential including surface adhesion and iron acquisition.</title>
        <authorList>
            <person name="Lou Y.C."/>
        </authorList>
    </citation>
    <scope>NUCLEOTIDE SEQUENCE</scope>
    <source>
        <strain evidence="4">L3_101_000M1_dasL3_101_000M1_concoct_87</strain>
    </source>
</reference>
<evidence type="ECO:0000256" key="2">
    <source>
        <dbReference type="SAM" id="Phobius"/>
    </source>
</evidence>
<feature type="region of interest" description="Disordered" evidence="1">
    <location>
        <begin position="163"/>
        <end position="184"/>
    </location>
</feature>